<dbReference type="EMBL" id="JAIQCJ010002277">
    <property type="protein sequence ID" value="KAJ8777996.1"/>
    <property type="molecule type" value="Genomic_DNA"/>
</dbReference>
<evidence type="ECO:0000256" key="1">
    <source>
        <dbReference type="SAM" id="MobiDB-lite"/>
    </source>
</evidence>
<organism evidence="2 3">
    <name type="scientific">Eschrichtius robustus</name>
    <name type="common">California gray whale</name>
    <name type="synonym">Eschrichtius gibbosus</name>
    <dbReference type="NCBI Taxonomy" id="9764"/>
    <lineage>
        <taxon>Eukaryota</taxon>
        <taxon>Metazoa</taxon>
        <taxon>Chordata</taxon>
        <taxon>Craniata</taxon>
        <taxon>Vertebrata</taxon>
        <taxon>Euteleostomi</taxon>
        <taxon>Mammalia</taxon>
        <taxon>Eutheria</taxon>
        <taxon>Laurasiatheria</taxon>
        <taxon>Artiodactyla</taxon>
        <taxon>Whippomorpha</taxon>
        <taxon>Cetacea</taxon>
        <taxon>Mysticeti</taxon>
        <taxon>Eschrichtiidae</taxon>
        <taxon>Eschrichtius</taxon>
    </lineage>
</organism>
<reference evidence="2 3" key="1">
    <citation type="submission" date="2022-11" db="EMBL/GenBank/DDBJ databases">
        <title>Whole genome sequence of Eschrichtius robustus ER-17-0199.</title>
        <authorList>
            <person name="Bruniche-Olsen A."/>
            <person name="Black A.N."/>
            <person name="Fields C.J."/>
            <person name="Walden K."/>
            <person name="Dewoody J.A."/>
        </authorList>
    </citation>
    <scope>NUCLEOTIDE SEQUENCE [LARGE SCALE GENOMIC DNA]</scope>
    <source>
        <strain evidence="2">ER-17-0199</strain>
        <tissue evidence="2">Blubber</tissue>
    </source>
</reference>
<accession>A0AB34GGP3</accession>
<name>A0AB34GGP3_ESCRO</name>
<gene>
    <name evidence="2" type="ORF">J1605_001148</name>
</gene>
<evidence type="ECO:0000313" key="2">
    <source>
        <dbReference type="EMBL" id="KAJ8777996.1"/>
    </source>
</evidence>
<dbReference type="AlphaFoldDB" id="A0AB34GGP3"/>
<feature type="region of interest" description="Disordered" evidence="1">
    <location>
        <begin position="132"/>
        <end position="196"/>
    </location>
</feature>
<proteinExistence type="predicted"/>
<feature type="compositionally biased region" description="Basic and acidic residues" evidence="1">
    <location>
        <begin position="184"/>
        <end position="196"/>
    </location>
</feature>
<keyword evidence="3" id="KW-1185">Reference proteome</keyword>
<dbReference type="Proteomes" id="UP001159641">
    <property type="component" value="Unassembled WGS sequence"/>
</dbReference>
<sequence>MVADSGLGSSILPEYHLNSLLAIQLCSPQPEKHVASPESVVVRVPQVCSAASSAAVGSRVLRAILTPRPSSAKEGTAWSFAPNALLSRWEGKPGQPHRIYAWGCPNAPGTLGGHREAPPPPRRGGLTLGLLRLPSSMPGGQRRRTFQQESGRASWRRTRRIYRSSSRDEWRGRGPRGLGPAEAPCREEEVGARPRA</sequence>
<evidence type="ECO:0000313" key="3">
    <source>
        <dbReference type="Proteomes" id="UP001159641"/>
    </source>
</evidence>
<comment type="caution">
    <text evidence="2">The sequence shown here is derived from an EMBL/GenBank/DDBJ whole genome shotgun (WGS) entry which is preliminary data.</text>
</comment>
<protein>
    <submittedName>
        <fullName evidence="2">Uncharacterized protein</fullName>
    </submittedName>
</protein>